<evidence type="ECO:0000259" key="11">
    <source>
        <dbReference type="SMART" id="SM00756"/>
    </source>
</evidence>
<protein>
    <recommendedName>
        <fullName evidence="11">Vitamin K epoxide reductase domain-containing protein</fullName>
    </recommendedName>
</protein>
<feature type="transmembrane region" description="Helical" evidence="10">
    <location>
        <begin position="95"/>
        <end position="115"/>
    </location>
</feature>
<dbReference type="GO" id="GO:0016491">
    <property type="term" value="F:oxidoreductase activity"/>
    <property type="evidence" value="ECO:0007669"/>
    <property type="project" value="UniProtKB-KW"/>
</dbReference>
<reference evidence="12 13" key="1">
    <citation type="journal article" date="2016" name="Nat. Commun.">
        <title>Thousands of microbial genomes shed light on interconnected biogeochemical processes in an aquifer system.</title>
        <authorList>
            <person name="Anantharaman K."/>
            <person name="Brown C.T."/>
            <person name="Hug L.A."/>
            <person name="Sharon I."/>
            <person name="Castelle C.J."/>
            <person name="Probst A.J."/>
            <person name="Thomas B.C."/>
            <person name="Singh A."/>
            <person name="Wilkins M.J."/>
            <person name="Karaoz U."/>
            <person name="Brodie E.L."/>
            <person name="Williams K.H."/>
            <person name="Hubbard S.S."/>
            <person name="Banfield J.F."/>
        </authorList>
    </citation>
    <scope>NUCLEOTIDE SEQUENCE [LARGE SCALE GENOMIC DNA]</scope>
</reference>
<evidence type="ECO:0000256" key="8">
    <source>
        <dbReference type="ARBA" id="ARBA00023157"/>
    </source>
</evidence>
<dbReference type="InterPro" id="IPR038354">
    <property type="entry name" value="VKOR_sf"/>
</dbReference>
<dbReference type="GO" id="GO:0016020">
    <property type="term" value="C:membrane"/>
    <property type="evidence" value="ECO:0007669"/>
    <property type="project" value="UniProtKB-SubCell"/>
</dbReference>
<dbReference type="SMART" id="SM00756">
    <property type="entry name" value="VKc"/>
    <property type="match status" value="1"/>
</dbReference>
<evidence type="ECO:0000256" key="10">
    <source>
        <dbReference type="SAM" id="Phobius"/>
    </source>
</evidence>
<accession>A0A1F8GBC8</accession>
<evidence type="ECO:0000256" key="2">
    <source>
        <dbReference type="ARBA" id="ARBA00006214"/>
    </source>
</evidence>
<evidence type="ECO:0000256" key="9">
    <source>
        <dbReference type="ARBA" id="ARBA00023284"/>
    </source>
</evidence>
<evidence type="ECO:0000256" key="6">
    <source>
        <dbReference type="ARBA" id="ARBA00023002"/>
    </source>
</evidence>
<feature type="transmembrane region" description="Helical" evidence="10">
    <location>
        <begin position="61"/>
        <end position="88"/>
    </location>
</feature>
<evidence type="ECO:0000256" key="5">
    <source>
        <dbReference type="ARBA" id="ARBA00022989"/>
    </source>
</evidence>
<dbReference type="CDD" id="cd12916">
    <property type="entry name" value="VKOR_1"/>
    <property type="match status" value="1"/>
</dbReference>
<dbReference type="PANTHER" id="PTHR34573">
    <property type="entry name" value="VKC DOMAIN-CONTAINING PROTEIN"/>
    <property type="match status" value="1"/>
</dbReference>
<comment type="similarity">
    <text evidence="2">Belongs to the VKOR family.</text>
</comment>
<keyword evidence="8" id="KW-1015">Disulfide bond</keyword>
<dbReference type="InterPro" id="IPR012932">
    <property type="entry name" value="VKOR"/>
</dbReference>
<dbReference type="STRING" id="1802694.A2918_01080"/>
<keyword evidence="7 10" id="KW-0472">Membrane</keyword>
<evidence type="ECO:0000256" key="3">
    <source>
        <dbReference type="ARBA" id="ARBA00022692"/>
    </source>
</evidence>
<evidence type="ECO:0000256" key="4">
    <source>
        <dbReference type="ARBA" id="ARBA00022719"/>
    </source>
</evidence>
<dbReference type="InterPro" id="IPR044698">
    <property type="entry name" value="VKOR/LTO1"/>
</dbReference>
<keyword evidence="6" id="KW-0560">Oxidoreductase</keyword>
<name>A0A1F8GBC8_9BACT</name>
<sequence>MNLKTLLNKSWRQIPKWLPILFLVGGFIGFIDSAYLSVLHYKNVIPPCSLGECETVLTSQYATIFGIPNALLGGLYYLAVITFAVLYMDTKHPKYILAAMTAIMVGFVFTLWFVYLQAFVIKAFCEYCLLSAGVTFILFVGTLFYCYGQKEKERV</sequence>
<dbReference type="EMBL" id="MGKI01000010">
    <property type="protein sequence ID" value="OGN22677.1"/>
    <property type="molecule type" value="Genomic_DNA"/>
</dbReference>
<organism evidence="12 13">
    <name type="scientific">Candidatus Yanofskybacteria bacterium RIFCSPLOWO2_01_FULL_42_49</name>
    <dbReference type="NCBI Taxonomy" id="1802694"/>
    <lineage>
        <taxon>Bacteria</taxon>
        <taxon>Candidatus Yanofskyibacteriota</taxon>
    </lineage>
</organism>
<keyword evidence="3 10" id="KW-0812">Transmembrane</keyword>
<evidence type="ECO:0000256" key="1">
    <source>
        <dbReference type="ARBA" id="ARBA00004141"/>
    </source>
</evidence>
<dbReference type="Proteomes" id="UP000178227">
    <property type="component" value="Unassembled WGS sequence"/>
</dbReference>
<dbReference type="GO" id="GO:0048038">
    <property type="term" value="F:quinone binding"/>
    <property type="evidence" value="ECO:0007669"/>
    <property type="project" value="UniProtKB-KW"/>
</dbReference>
<gene>
    <name evidence="12" type="ORF">A2918_01080</name>
</gene>
<dbReference type="PANTHER" id="PTHR34573:SF1">
    <property type="entry name" value="VITAMIN K EPOXIDE REDUCTASE DOMAIN-CONTAINING PROTEIN"/>
    <property type="match status" value="1"/>
</dbReference>
<keyword evidence="4" id="KW-0874">Quinone</keyword>
<feature type="transmembrane region" description="Helical" evidence="10">
    <location>
        <begin position="127"/>
        <end position="147"/>
    </location>
</feature>
<dbReference type="Gene3D" id="1.20.1440.130">
    <property type="entry name" value="VKOR domain"/>
    <property type="match status" value="1"/>
</dbReference>
<dbReference type="Pfam" id="PF07884">
    <property type="entry name" value="VKOR"/>
    <property type="match status" value="1"/>
</dbReference>
<dbReference type="AlphaFoldDB" id="A0A1F8GBC8"/>
<keyword evidence="5 10" id="KW-1133">Transmembrane helix</keyword>
<evidence type="ECO:0000313" key="13">
    <source>
        <dbReference type="Proteomes" id="UP000178227"/>
    </source>
</evidence>
<keyword evidence="9" id="KW-0676">Redox-active center</keyword>
<feature type="transmembrane region" description="Helical" evidence="10">
    <location>
        <begin position="20"/>
        <end position="41"/>
    </location>
</feature>
<evidence type="ECO:0000313" key="12">
    <source>
        <dbReference type="EMBL" id="OGN22677.1"/>
    </source>
</evidence>
<comment type="caution">
    <text evidence="12">The sequence shown here is derived from an EMBL/GenBank/DDBJ whole genome shotgun (WGS) entry which is preliminary data.</text>
</comment>
<feature type="domain" description="Vitamin K epoxide reductase" evidence="11">
    <location>
        <begin position="15"/>
        <end position="146"/>
    </location>
</feature>
<comment type="subcellular location">
    <subcellularLocation>
        <location evidence="1">Membrane</location>
        <topology evidence="1">Multi-pass membrane protein</topology>
    </subcellularLocation>
</comment>
<evidence type="ECO:0000256" key="7">
    <source>
        <dbReference type="ARBA" id="ARBA00023136"/>
    </source>
</evidence>
<proteinExistence type="inferred from homology"/>